<organism evidence="2 3">
    <name type="scientific">Colwellia psychrerythraea (strain 34H / ATCC BAA-681)</name>
    <name type="common">Vibrio psychroerythus</name>
    <dbReference type="NCBI Taxonomy" id="167879"/>
    <lineage>
        <taxon>Bacteria</taxon>
        <taxon>Pseudomonadati</taxon>
        <taxon>Pseudomonadota</taxon>
        <taxon>Gammaproteobacteria</taxon>
        <taxon>Alteromonadales</taxon>
        <taxon>Colwelliaceae</taxon>
        <taxon>Colwellia</taxon>
    </lineage>
</organism>
<dbReference type="KEGG" id="cps:CPS_0960"/>
<proteinExistence type="predicted"/>
<name>Q487Q6_COLP3</name>
<keyword evidence="1" id="KW-0812">Transmembrane</keyword>
<dbReference type="EMBL" id="CP000083">
    <property type="protein sequence ID" value="AAZ26857.1"/>
    <property type="molecule type" value="Genomic_DNA"/>
</dbReference>
<keyword evidence="1" id="KW-1133">Transmembrane helix</keyword>
<keyword evidence="1" id="KW-0472">Membrane</keyword>
<protein>
    <submittedName>
        <fullName evidence="2">Uncharacterized protein</fullName>
    </submittedName>
</protein>
<evidence type="ECO:0000256" key="1">
    <source>
        <dbReference type="SAM" id="Phobius"/>
    </source>
</evidence>
<dbReference type="HOGENOM" id="CLU_2615919_0_0_6"/>
<evidence type="ECO:0000313" key="3">
    <source>
        <dbReference type="Proteomes" id="UP000000547"/>
    </source>
</evidence>
<gene>
    <name evidence="2" type="ordered locus">CPS_0960</name>
</gene>
<dbReference type="STRING" id="167879.CPS_0960"/>
<feature type="transmembrane region" description="Helical" evidence="1">
    <location>
        <begin position="20"/>
        <end position="52"/>
    </location>
</feature>
<dbReference type="Proteomes" id="UP000000547">
    <property type="component" value="Chromosome"/>
</dbReference>
<accession>Q487Q6</accession>
<dbReference type="AlphaFoldDB" id="Q487Q6"/>
<evidence type="ECO:0000313" key="2">
    <source>
        <dbReference type="EMBL" id="AAZ26857.1"/>
    </source>
</evidence>
<reference evidence="2" key="1">
    <citation type="journal article" date="2005" name="Proc. Natl. Acad. Sci. U.S.A.">
        <title>The psychrophilic lifestyle as revealed by the genome sequence of Colwellia psychrerythraea 34H through genomic and proteomic analyses.</title>
        <authorList>
            <person name="Methe B.A."/>
            <person name="Nelson K.E."/>
            <person name="Deming J.W."/>
            <person name="Momen B."/>
            <person name="Melamud E."/>
            <person name="Zhang X."/>
            <person name="Moult J."/>
            <person name="Madupu R."/>
            <person name="Nelson W.C."/>
            <person name="Dodson R.J."/>
            <person name="Brinkac L.M."/>
            <person name="Daugherty S.C."/>
            <person name="Durkin A.S."/>
            <person name="DeBoy R.T."/>
            <person name="Kolonay J.F."/>
            <person name="Sullivan S.A."/>
            <person name="Zhou L."/>
            <person name="Davidsen T.M."/>
            <person name="Wu M."/>
            <person name="Huston A.L."/>
            <person name="Lewis M."/>
            <person name="Weaver B."/>
            <person name="Weidman J.F."/>
            <person name="Khouri H."/>
            <person name="Utterback T.R."/>
            <person name="Feldblyum T.V."/>
            <person name="Fraser C.M."/>
        </authorList>
    </citation>
    <scope>NUCLEOTIDE SEQUENCE [LARGE SCALE GENOMIC DNA]</scope>
    <source>
        <strain evidence="2">34H</strain>
    </source>
</reference>
<sequence length="78" mass="8715">MPDSHKARVSFFCDVFSIHYLPLLLIILVAVFVTAFVLIFCGLAAICLNIGFRIFINILIKTTQSEAIPSANRSFVPR</sequence>